<organism evidence="3 4">
    <name type="scientific">Streptomyces cyaneogriseus subsp. noncyanogenus</name>
    <dbReference type="NCBI Taxonomy" id="477245"/>
    <lineage>
        <taxon>Bacteria</taxon>
        <taxon>Bacillati</taxon>
        <taxon>Actinomycetota</taxon>
        <taxon>Actinomycetes</taxon>
        <taxon>Kitasatosporales</taxon>
        <taxon>Streptomycetaceae</taxon>
        <taxon>Streptomyces</taxon>
    </lineage>
</organism>
<evidence type="ECO:0000313" key="3">
    <source>
        <dbReference type="EMBL" id="AJP04774.1"/>
    </source>
</evidence>
<evidence type="ECO:0000256" key="1">
    <source>
        <dbReference type="SAM" id="MobiDB-lite"/>
    </source>
</evidence>
<dbReference type="STRING" id="477245.TU94_28335"/>
<dbReference type="RefSeq" id="WP_044385851.1">
    <property type="nucleotide sequence ID" value="NZ_CP010849.1"/>
</dbReference>
<dbReference type="KEGG" id="scw:TU94_28335"/>
<protein>
    <submittedName>
        <fullName evidence="3">Uncharacterized protein</fullName>
    </submittedName>
</protein>
<dbReference type="EMBL" id="CP010849">
    <property type="protein sequence ID" value="AJP04774.1"/>
    <property type="molecule type" value="Genomic_DNA"/>
</dbReference>
<dbReference type="Proteomes" id="UP000032234">
    <property type="component" value="Chromosome"/>
</dbReference>
<gene>
    <name evidence="3" type="ORF">TU94_28335</name>
</gene>
<dbReference type="PATRIC" id="fig|477245.3.peg.6011"/>
<evidence type="ECO:0000256" key="2">
    <source>
        <dbReference type="SAM" id="Phobius"/>
    </source>
</evidence>
<feature type="region of interest" description="Disordered" evidence="1">
    <location>
        <begin position="27"/>
        <end position="54"/>
    </location>
</feature>
<evidence type="ECO:0000313" key="4">
    <source>
        <dbReference type="Proteomes" id="UP000032234"/>
    </source>
</evidence>
<reference evidence="3 4" key="1">
    <citation type="submission" date="2015-02" db="EMBL/GenBank/DDBJ databases">
        <title>Genome sequence of thermotolerant Streptomyces cyaneogriseus subsp. Noncyanogenus NMWT1, the producer of nematocidal antibiotics nemadectin.</title>
        <authorList>
            <person name="Wang H."/>
            <person name="Li C."/>
            <person name="Xiang W."/>
            <person name="Wang X."/>
        </authorList>
    </citation>
    <scope>NUCLEOTIDE SEQUENCE [LARGE SCALE GENOMIC DNA]</scope>
    <source>
        <strain evidence="3 4">NMWT 1</strain>
    </source>
</reference>
<accession>A0A0C5G8U9</accession>
<dbReference type="OrthoDB" id="4158356at2"/>
<dbReference type="AlphaFoldDB" id="A0A0C5G8U9"/>
<feature type="compositionally biased region" description="Pro residues" evidence="1">
    <location>
        <begin position="29"/>
        <end position="46"/>
    </location>
</feature>
<keyword evidence="2" id="KW-0812">Transmembrane</keyword>
<proteinExistence type="predicted"/>
<feature type="transmembrane region" description="Helical" evidence="2">
    <location>
        <begin position="59"/>
        <end position="80"/>
    </location>
</feature>
<name>A0A0C5G8U9_9ACTN</name>
<dbReference type="HOGENOM" id="CLU_141066_0_0_11"/>
<keyword evidence="4" id="KW-1185">Reference proteome</keyword>
<keyword evidence="2" id="KW-1133">Transmembrane helix</keyword>
<sequence length="145" mass="15263">MPEPVIPMSQEVAAKEADHLIAAAFRDPAPLPPIGTTPPVPQPGRPPMSQKAVDDSVRMLSAGVASIPIGGMTSLVLYTLGQVDPTSLAIGAAAPVALVIAVSALLRRAKGVLPEEHHHHYTAPVDQRTVYSNTRGLLARTDNRQ</sequence>
<keyword evidence="2" id="KW-0472">Membrane</keyword>
<feature type="transmembrane region" description="Helical" evidence="2">
    <location>
        <begin position="86"/>
        <end position="106"/>
    </location>
</feature>